<reference evidence="3" key="1">
    <citation type="journal article" date="2019" name="Int. J. Syst. Evol. Microbiol.">
        <title>The Global Catalogue of Microorganisms (GCM) 10K type strain sequencing project: providing services to taxonomists for standard genome sequencing and annotation.</title>
        <authorList>
            <consortium name="The Broad Institute Genomics Platform"/>
            <consortium name="The Broad Institute Genome Sequencing Center for Infectious Disease"/>
            <person name="Wu L."/>
            <person name="Ma J."/>
        </authorList>
    </citation>
    <scope>NUCLEOTIDE SEQUENCE [LARGE SCALE GENOMIC DNA]</scope>
    <source>
        <strain evidence="3">CCUG 63418</strain>
    </source>
</reference>
<accession>A0ABW2YVF9</accession>
<dbReference type="Proteomes" id="UP001596958">
    <property type="component" value="Unassembled WGS sequence"/>
</dbReference>
<sequence length="464" mass="50453">MKKYLFLIMFFIAGTAFSCKKLNDIADATSTTILESYSKTYNVGAGTGNLTIDGNSTAYEDNALIVIAPGVYGTINIQNINPATKITIKNGKGIVAMDGCNYAGGNENIYAGLNYTNCSNLLISGNGSKDDFGFYIHDNRYRPTSIAGTNKNVTLQYFSYKNIGDYPMIVYGSNTMWDGTDASVKNMGLKFLRNKFDACNGTIQLTGQVTTTQVTDLTKNIEFAYNQWTNCDAGDLVFAGATDAMSIHDNAFTNINATNNNDNGLFHIIGNTNFYRNYAKSYQGHMIRLWSLSFGATPANCLIYNNIAIGSRKYSPFEWQSTEGLNVAAAPNTTYVNIKLSNNTAGELNYQQDSGFGACLVDNYAMPAGSTQEVYNNMLYNTFTATGIPHRIFQFSDAALQAQAVANKNIYYADATAAGFNPTTLKLTNKSAAKNKGLSGHLIDPLDFNKLPFNTATPSIGAVQ</sequence>
<proteinExistence type="predicted"/>
<dbReference type="PROSITE" id="PS51257">
    <property type="entry name" value="PROKAR_LIPOPROTEIN"/>
    <property type="match status" value="1"/>
</dbReference>
<evidence type="ECO:0000256" key="1">
    <source>
        <dbReference type="SAM" id="SignalP"/>
    </source>
</evidence>
<dbReference type="RefSeq" id="WP_377098424.1">
    <property type="nucleotide sequence ID" value="NZ_JBHTHU010000005.1"/>
</dbReference>
<dbReference type="EMBL" id="JBHTHU010000005">
    <property type="protein sequence ID" value="MFD0749775.1"/>
    <property type="molecule type" value="Genomic_DNA"/>
</dbReference>
<evidence type="ECO:0000313" key="2">
    <source>
        <dbReference type="EMBL" id="MFD0749775.1"/>
    </source>
</evidence>
<feature type="chain" id="PRO_5045063940" description="Right handed beta helix region" evidence="1">
    <location>
        <begin position="19"/>
        <end position="464"/>
    </location>
</feature>
<dbReference type="InterPro" id="IPR011050">
    <property type="entry name" value="Pectin_lyase_fold/virulence"/>
</dbReference>
<organism evidence="2 3">
    <name type="scientific">Mucilaginibacter calamicampi</name>
    <dbReference type="NCBI Taxonomy" id="1302352"/>
    <lineage>
        <taxon>Bacteria</taxon>
        <taxon>Pseudomonadati</taxon>
        <taxon>Bacteroidota</taxon>
        <taxon>Sphingobacteriia</taxon>
        <taxon>Sphingobacteriales</taxon>
        <taxon>Sphingobacteriaceae</taxon>
        <taxon>Mucilaginibacter</taxon>
    </lineage>
</organism>
<evidence type="ECO:0008006" key="4">
    <source>
        <dbReference type="Google" id="ProtNLM"/>
    </source>
</evidence>
<dbReference type="SUPFAM" id="SSF51126">
    <property type="entry name" value="Pectin lyase-like"/>
    <property type="match status" value="1"/>
</dbReference>
<evidence type="ECO:0000313" key="3">
    <source>
        <dbReference type="Proteomes" id="UP001596958"/>
    </source>
</evidence>
<protein>
    <recommendedName>
        <fullName evidence="4">Right handed beta helix region</fullName>
    </recommendedName>
</protein>
<feature type="signal peptide" evidence="1">
    <location>
        <begin position="1"/>
        <end position="18"/>
    </location>
</feature>
<name>A0ABW2YVF9_9SPHI</name>
<keyword evidence="1" id="KW-0732">Signal</keyword>
<gene>
    <name evidence="2" type="ORF">ACFQZS_06455</name>
</gene>
<keyword evidence="3" id="KW-1185">Reference proteome</keyword>
<comment type="caution">
    <text evidence="2">The sequence shown here is derived from an EMBL/GenBank/DDBJ whole genome shotgun (WGS) entry which is preliminary data.</text>
</comment>